<feature type="repeat" description="TPR" evidence="3">
    <location>
        <begin position="67"/>
        <end position="100"/>
    </location>
</feature>
<evidence type="ECO:0000256" key="3">
    <source>
        <dbReference type="PROSITE-ProRule" id="PRU00339"/>
    </source>
</evidence>
<keyword evidence="4" id="KW-1133">Transmembrane helix</keyword>
<keyword evidence="1" id="KW-0677">Repeat</keyword>
<sequence>MLDTPPVIDIFAILVVIASILLLIYFAVKTLITSNYFQKGINLYQQKDYAGAEAEFRKVIAINSTNDVVRLFLGDVLYQQDRIAEATELFQEVMRRSPKNPEAYLRLANVLMQQNQPEAAKTNLQTAQKLFQKRQPEKAQKVAQLLAKINAKSA</sequence>
<dbReference type="Gene3D" id="1.25.40.10">
    <property type="entry name" value="Tetratricopeptide repeat domain"/>
    <property type="match status" value="1"/>
</dbReference>
<dbReference type="AlphaFoldDB" id="A0A0M4T0U2"/>
<dbReference type="InterPro" id="IPR011990">
    <property type="entry name" value="TPR-like_helical_dom_sf"/>
</dbReference>
<dbReference type="Proteomes" id="UP000062645">
    <property type="component" value="Chromosome"/>
</dbReference>
<keyword evidence="6" id="KW-1185">Reference proteome</keyword>
<dbReference type="SMART" id="SM00028">
    <property type="entry name" value="TPR"/>
    <property type="match status" value="3"/>
</dbReference>
<gene>
    <name evidence="5" type="ORF">ACX27_07115</name>
</gene>
<evidence type="ECO:0000313" key="5">
    <source>
        <dbReference type="EMBL" id="ALF52670.1"/>
    </source>
</evidence>
<protein>
    <submittedName>
        <fullName evidence="5">Tetratricopeptide TPR_1 repeat-containing protein</fullName>
    </submittedName>
</protein>
<dbReference type="PANTHER" id="PTHR44943">
    <property type="entry name" value="CELLULOSE SYNTHASE OPERON PROTEIN C"/>
    <property type="match status" value="1"/>
</dbReference>
<dbReference type="EMBL" id="CP012036">
    <property type="protein sequence ID" value="ALF52670.1"/>
    <property type="molecule type" value="Genomic_DNA"/>
</dbReference>
<dbReference type="OrthoDB" id="466444at2"/>
<dbReference type="Pfam" id="PF14559">
    <property type="entry name" value="TPR_19"/>
    <property type="match status" value="1"/>
</dbReference>
<dbReference type="Pfam" id="PF13181">
    <property type="entry name" value="TPR_8"/>
    <property type="match status" value="1"/>
</dbReference>
<feature type="transmembrane region" description="Helical" evidence="4">
    <location>
        <begin position="6"/>
        <end position="28"/>
    </location>
</feature>
<evidence type="ECO:0000256" key="2">
    <source>
        <dbReference type="ARBA" id="ARBA00022803"/>
    </source>
</evidence>
<accession>A0A0M4T0U2</accession>
<evidence type="ECO:0000256" key="1">
    <source>
        <dbReference type="ARBA" id="ARBA00022737"/>
    </source>
</evidence>
<keyword evidence="4" id="KW-0812">Transmembrane</keyword>
<reference evidence="6" key="1">
    <citation type="submission" date="2015-07" db="EMBL/GenBank/DDBJ databases">
        <title>Genome Of Nitrogen-Fixing Cyanobacterium Nostoc piscinale CENA21 From Solimoes/Amazon River Floodplain Sediments And Comparative Genomics To Uncover Biosynthetic Natural Products Potential.</title>
        <authorList>
            <person name="Leao T.F."/>
            <person name="Leao P.N."/>
            <person name="Guimaraes P.I."/>
            <person name="de Melo A.G.C."/>
            <person name="Ramos R.T.J."/>
            <person name="Silva A."/>
            <person name="Fiore M.F."/>
            <person name="Schneider M.P.C."/>
        </authorList>
    </citation>
    <scope>NUCLEOTIDE SEQUENCE [LARGE SCALE GENOMIC DNA]</scope>
    <source>
        <strain evidence="6">CENA21</strain>
    </source>
</reference>
<reference evidence="5 6" key="2">
    <citation type="journal article" date="2016" name="Genome Announc.">
        <title>Draft Genome Sequence of the N2-Fixing Cyanobacterium Nostoc piscinale CENA21, Isolated from the Brazilian Amazon Floodplain.</title>
        <authorList>
            <person name="Leao T."/>
            <person name="Guimaraes P.I."/>
            <person name="de Melo A.G."/>
            <person name="Ramos R.T."/>
            <person name="Leao P.N."/>
            <person name="Silva A."/>
            <person name="Fiore M.F."/>
            <person name="Schneider M.P."/>
        </authorList>
    </citation>
    <scope>NUCLEOTIDE SEQUENCE [LARGE SCALE GENOMIC DNA]</scope>
    <source>
        <strain evidence="5 6">CENA21</strain>
    </source>
</reference>
<dbReference type="KEGG" id="npz:ACX27_07115"/>
<name>A0A0M4T0U2_9NOSO</name>
<keyword evidence="4" id="KW-0472">Membrane</keyword>
<organism evidence="5 6">
    <name type="scientific">Nostoc piscinale CENA21</name>
    <dbReference type="NCBI Taxonomy" id="224013"/>
    <lineage>
        <taxon>Bacteria</taxon>
        <taxon>Bacillati</taxon>
        <taxon>Cyanobacteriota</taxon>
        <taxon>Cyanophyceae</taxon>
        <taxon>Nostocales</taxon>
        <taxon>Nostocaceae</taxon>
        <taxon>Nostoc</taxon>
    </lineage>
</organism>
<dbReference type="PROSITE" id="PS50005">
    <property type="entry name" value="TPR"/>
    <property type="match status" value="1"/>
</dbReference>
<dbReference type="InterPro" id="IPR051685">
    <property type="entry name" value="Ycf3/AcsC/BcsC/TPR_MFPF"/>
</dbReference>
<dbReference type="STRING" id="224013.ACX27_07115"/>
<evidence type="ECO:0000313" key="6">
    <source>
        <dbReference type="Proteomes" id="UP000062645"/>
    </source>
</evidence>
<keyword evidence="2 3" id="KW-0802">TPR repeat</keyword>
<dbReference type="PATRIC" id="fig|224013.5.peg.1733"/>
<dbReference type="PANTHER" id="PTHR44943:SF8">
    <property type="entry name" value="TPR REPEAT-CONTAINING PROTEIN MJ0263"/>
    <property type="match status" value="1"/>
</dbReference>
<dbReference type="InterPro" id="IPR019734">
    <property type="entry name" value="TPR_rpt"/>
</dbReference>
<dbReference type="SUPFAM" id="SSF48452">
    <property type="entry name" value="TPR-like"/>
    <property type="match status" value="1"/>
</dbReference>
<dbReference type="RefSeq" id="WP_062290223.1">
    <property type="nucleotide sequence ID" value="NZ_CP012036.1"/>
</dbReference>
<evidence type="ECO:0000256" key="4">
    <source>
        <dbReference type="SAM" id="Phobius"/>
    </source>
</evidence>
<proteinExistence type="predicted"/>